<feature type="compositionally biased region" description="Low complexity" evidence="1">
    <location>
        <begin position="56"/>
        <end position="67"/>
    </location>
</feature>
<dbReference type="Proteomes" id="UP001189429">
    <property type="component" value="Unassembled WGS sequence"/>
</dbReference>
<name>A0ABN9UTT8_9DINO</name>
<feature type="compositionally biased region" description="Polar residues" evidence="1">
    <location>
        <begin position="20"/>
        <end position="33"/>
    </location>
</feature>
<feature type="region of interest" description="Disordered" evidence="1">
    <location>
        <begin position="424"/>
        <end position="490"/>
    </location>
</feature>
<feature type="compositionally biased region" description="Basic and acidic residues" evidence="1">
    <location>
        <begin position="34"/>
        <end position="46"/>
    </location>
</feature>
<evidence type="ECO:0000313" key="3">
    <source>
        <dbReference type="Proteomes" id="UP001189429"/>
    </source>
</evidence>
<keyword evidence="3" id="KW-1185">Reference proteome</keyword>
<feature type="compositionally biased region" description="Pro residues" evidence="1">
    <location>
        <begin position="526"/>
        <end position="540"/>
    </location>
</feature>
<dbReference type="EMBL" id="CAUYUJ010016265">
    <property type="protein sequence ID" value="CAK0863485.1"/>
    <property type="molecule type" value="Genomic_DNA"/>
</dbReference>
<evidence type="ECO:0000256" key="1">
    <source>
        <dbReference type="SAM" id="MobiDB-lite"/>
    </source>
</evidence>
<feature type="compositionally biased region" description="Low complexity" evidence="1">
    <location>
        <begin position="462"/>
        <end position="473"/>
    </location>
</feature>
<reference evidence="2" key="1">
    <citation type="submission" date="2023-10" db="EMBL/GenBank/DDBJ databases">
        <authorList>
            <person name="Chen Y."/>
            <person name="Shah S."/>
            <person name="Dougan E. K."/>
            <person name="Thang M."/>
            <person name="Chan C."/>
        </authorList>
    </citation>
    <scope>NUCLEOTIDE SEQUENCE [LARGE SCALE GENOMIC DNA]</scope>
</reference>
<organism evidence="2 3">
    <name type="scientific">Prorocentrum cordatum</name>
    <dbReference type="NCBI Taxonomy" id="2364126"/>
    <lineage>
        <taxon>Eukaryota</taxon>
        <taxon>Sar</taxon>
        <taxon>Alveolata</taxon>
        <taxon>Dinophyceae</taxon>
        <taxon>Prorocentrales</taxon>
        <taxon>Prorocentraceae</taxon>
        <taxon>Prorocentrum</taxon>
    </lineage>
</organism>
<feature type="region of interest" description="Disordered" evidence="1">
    <location>
        <begin position="1"/>
        <end position="78"/>
    </location>
</feature>
<feature type="region of interest" description="Disordered" evidence="1">
    <location>
        <begin position="518"/>
        <end position="604"/>
    </location>
</feature>
<accession>A0ABN9UTT8</accession>
<evidence type="ECO:0008006" key="4">
    <source>
        <dbReference type="Google" id="ProtNLM"/>
    </source>
</evidence>
<feature type="compositionally biased region" description="Low complexity" evidence="1">
    <location>
        <begin position="1"/>
        <end position="19"/>
    </location>
</feature>
<evidence type="ECO:0000313" key="2">
    <source>
        <dbReference type="EMBL" id="CAK0863485.1"/>
    </source>
</evidence>
<protein>
    <recommendedName>
        <fullName evidence="4">Calmodulin</fullName>
    </recommendedName>
</protein>
<gene>
    <name evidence="2" type="ORF">PCOR1329_LOCUS51610</name>
</gene>
<sequence length="604" mass="66614">MSVASSRSAAATGLTTSASDVQTRKTQVSGSQETFERLMRLSEQSRTDTVVDGARSSQSSPAPTSQSKGPRRNTTKMKALRFPSTSPLTLEFLQWANSHWDLIEMLFKQGAGKPLRTLDEQEWCEGIRSCGFRGDARDAFRVIALDFGDESSEDSAHVTLEALRKFESPAARFIQLMREKHGTLLRAWRVELNKDGNAFLTYPEFAEACRNLGVASQGRSFWQSIHPTGQIKDTKLSPMTFKDFSTEEAQNLQDFADGLWETVAMDLDAAWRILDAKKIKFISADFINALPKLGYRGSKHNAKFLFRGLASGFGHSLGQARMGRPDLDVLLVLTDRGQCLDNLPPDMAELHIWVNRNLGGAANFLEAMELTDKETVQVYDLAKGIRLLGYPGNHTQTAAHVARFCRNQAGTQLRVEALLELLQTGRKPSSKRSGTPLNKRSGAAARPPRQISRGSRGDRWGRSAGPGSPGSRPVLLAWNTGGTNQADVNRKLPARCRKYFGDDPDKPVRDQIRKHVAAKLGSRAPSPVPSTVPSPAPSPRPRLSRVHTSEGPRAEMLQEEGLPREGEEEEEEGAAPDQQFDDELSDDRTETESTSQGDDVESTL</sequence>
<proteinExistence type="predicted"/>
<feature type="compositionally biased region" description="Basic residues" evidence="1">
    <location>
        <begin position="69"/>
        <end position="78"/>
    </location>
</feature>
<comment type="caution">
    <text evidence="2">The sequence shown here is derived from an EMBL/GenBank/DDBJ whole genome shotgun (WGS) entry which is preliminary data.</text>
</comment>
<feature type="compositionally biased region" description="Acidic residues" evidence="1">
    <location>
        <begin position="566"/>
        <end position="585"/>
    </location>
</feature>